<gene>
    <name evidence="5" type="ORF">JK361_27075</name>
</gene>
<feature type="compositionally biased region" description="Basic and acidic residues" evidence="3">
    <location>
        <begin position="243"/>
        <end position="255"/>
    </location>
</feature>
<dbReference type="InterPro" id="IPR007111">
    <property type="entry name" value="NACHT_NTPase"/>
</dbReference>
<dbReference type="SUPFAM" id="SSF52540">
    <property type="entry name" value="P-loop containing nucleoside triphosphate hydrolases"/>
    <property type="match status" value="1"/>
</dbReference>
<evidence type="ECO:0000313" key="6">
    <source>
        <dbReference type="Proteomes" id="UP000621386"/>
    </source>
</evidence>
<dbReference type="Pfam" id="PF22733">
    <property type="entry name" value="NNH1"/>
    <property type="match status" value="1"/>
</dbReference>
<dbReference type="InterPro" id="IPR027417">
    <property type="entry name" value="P-loop_NTPase"/>
</dbReference>
<dbReference type="PANTHER" id="PTHR46844">
    <property type="entry name" value="SLR5058 PROTEIN"/>
    <property type="match status" value="1"/>
</dbReference>
<keyword evidence="1" id="KW-0547">Nucleotide-binding</keyword>
<dbReference type="Pfam" id="PF05729">
    <property type="entry name" value="NACHT"/>
    <property type="match status" value="1"/>
</dbReference>
<dbReference type="Gene3D" id="3.40.50.300">
    <property type="entry name" value="P-loop containing nucleotide triphosphate hydrolases"/>
    <property type="match status" value="1"/>
</dbReference>
<dbReference type="EMBL" id="JAERRH010000011">
    <property type="protein sequence ID" value="MBL1108208.1"/>
    <property type="molecule type" value="Genomic_DNA"/>
</dbReference>
<name>A0ABS1P7D1_9ACTN</name>
<organism evidence="5 6">
    <name type="scientific">Streptomyces musisoli</name>
    <dbReference type="NCBI Taxonomy" id="2802280"/>
    <lineage>
        <taxon>Bacteria</taxon>
        <taxon>Bacillati</taxon>
        <taxon>Actinomycetota</taxon>
        <taxon>Actinomycetes</taxon>
        <taxon>Kitasatosporales</taxon>
        <taxon>Streptomycetaceae</taxon>
        <taxon>Streptomyces</taxon>
    </lineage>
</organism>
<evidence type="ECO:0000256" key="3">
    <source>
        <dbReference type="SAM" id="MobiDB-lite"/>
    </source>
</evidence>
<reference evidence="5 6" key="1">
    <citation type="submission" date="2021-01" db="EMBL/GenBank/DDBJ databases">
        <title>WGS of actinomycetes isolated from Thailand.</title>
        <authorList>
            <person name="Thawai C."/>
        </authorList>
    </citation>
    <scope>NUCLEOTIDE SEQUENCE [LARGE SCALE GENOMIC DNA]</scope>
    <source>
        <strain evidence="5 6">CH5-8</strain>
    </source>
</reference>
<dbReference type="PANTHER" id="PTHR46844:SF1">
    <property type="entry name" value="SLR5058 PROTEIN"/>
    <property type="match status" value="1"/>
</dbReference>
<dbReference type="Gene3D" id="3.80.10.10">
    <property type="entry name" value="Ribonuclease Inhibitor"/>
    <property type="match status" value="1"/>
</dbReference>
<dbReference type="InterPro" id="IPR054547">
    <property type="entry name" value="NNH1"/>
</dbReference>
<dbReference type="SUPFAM" id="SSF52058">
    <property type="entry name" value="L domain-like"/>
    <property type="match status" value="1"/>
</dbReference>
<keyword evidence="2" id="KW-0067">ATP-binding</keyword>
<protein>
    <submittedName>
        <fullName evidence="5">NACHT domain-containing protein</fullName>
    </submittedName>
</protein>
<comment type="caution">
    <text evidence="5">The sequence shown here is derived from an EMBL/GenBank/DDBJ whole genome shotgun (WGS) entry which is preliminary data.</text>
</comment>
<dbReference type="Proteomes" id="UP000621386">
    <property type="component" value="Unassembled WGS sequence"/>
</dbReference>
<feature type="domain" description="NACHT" evidence="4">
    <location>
        <begin position="284"/>
        <end position="622"/>
    </location>
</feature>
<sequence length="1027" mass="113888">MSAEVAALRLGTTVAKAAAQVWLGGKRREQERRMDMAELVRLRVSGLRFQRGVQRQFEEIADAVYDRLAPFLAREFPGLEESGRQAVVNGVCDTFAAADLSDEAVLAADANPAEIVRRVTGAVRPPVGLGEAETRLFEVLFAECVEYYVRIVRGLPVFEERALTELLGRTTSLGAEIARVLERLPDRSLFAPEGTDRDADFRRRYLELVSTALDEVELFRRTSDRAGARVRLSVAYVSLRATGDDGGRRRPDRHLPGPRPDMSVWEEPGESAGMRVEAALGSTSRVLLRGEAGSGKTTLLRWLAVTAARGAFTGELAGWNGLTPVFVKLREYSGRELPRPEAMLDSVAESISGIMPRAWVERQLESGRALLLIDGVDELLDTERRGVRDWLRRLLVAYGEVRVVVTSRPAAAGADWLRQEKFTALQLDRMSPPDLAAFVRQWHQAVRELGDELPCPVDELPRYEQSLSNSLKDRPHLPSLAGTPLLAAMLCAMHLNRGSRLPRDRMELYRNALHTLVHDRDADRNVPSAAGSRLSLGDKLVLLRDLAWRLSDNNRSEIPLDRAGEYVGRRLVGMRHLEEQDGRRVVEQLRGRSGLLRSPAEGRLDFVHRTFQEYLAAEEAVQEDRIGNLVGRAHLDLWRETIIMAAGHANSPQREELLDGILGRAREEPRHARTLRLLAAACQETVPSVSEELAGRLEEAVSALLPPRRSTDPPALAAVGPSLLRRLPRSFAELTSKAAVQTVRTVALIGGEQALGLLEGYAEDRRLDVVAALIDAWAYFDADAYAERVMARLPLHEYSVDVTHSAQLRALVRLRSLASLRILCRVRDLSVLDGLPPLRELVCRVDGTADLSLLKRHPGLRSLQLYGSLSLRNLDALTELPLHLLQLPLAGPDGIEALPALPRLLSLVLSRVTADTRLGFLAPFTRVEGLYLLGTRRTRLPDLTPLPTLPDLRHLALYYFDALDLPQRLASARPGPDSLGLYDCLLPDRLDGMSTLPRLRRLTLRDCEAPEGRVTELTLPGVDVTVT</sequence>
<dbReference type="InterPro" id="IPR032675">
    <property type="entry name" value="LRR_dom_sf"/>
</dbReference>
<evidence type="ECO:0000313" key="5">
    <source>
        <dbReference type="EMBL" id="MBL1108208.1"/>
    </source>
</evidence>
<dbReference type="PROSITE" id="PS50837">
    <property type="entry name" value="NACHT"/>
    <property type="match status" value="1"/>
</dbReference>
<proteinExistence type="predicted"/>
<accession>A0ABS1P7D1</accession>
<evidence type="ECO:0000256" key="2">
    <source>
        <dbReference type="ARBA" id="ARBA00022840"/>
    </source>
</evidence>
<evidence type="ECO:0000259" key="4">
    <source>
        <dbReference type="PROSITE" id="PS50837"/>
    </source>
</evidence>
<feature type="region of interest" description="Disordered" evidence="3">
    <location>
        <begin position="243"/>
        <end position="263"/>
    </location>
</feature>
<evidence type="ECO:0000256" key="1">
    <source>
        <dbReference type="ARBA" id="ARBA00022741"/>
    </source>
</evidence>
<keyword evidence="6" id="KW-1185">Reference proteome</keyword>